<name>A0AB94IFI4_9BACI</name>
<dbReference type="GO" id="GO:0000256">
    <property type="term" value="P:allantoin catabolic process"/>
    <property type="evidence" value="ECO:0007669"/>
    <property type="project" value="InterPro"/>
</dbReference>
<evidence type="ECO:0000256" key="8">
    <source>
        <dbReference type="ARBA" id="ARBA00022801"/>
    </source>
</evidence>
<dbReference type="Gene3D" id="2.30.40.10">
    <property type="entry name" value="Urease, subunit C, domain 1"/>
    <property type="match status" value="1"/>
</dbReference>
<evidence type="ECO:0000259" key="10">
    <source>
        <dbReference type="Pfam" id="PF01979"/>
    </source>
</evidence>
<dbReference type="GO" id="GO:0005737">
    <property type="term" value="C:cytoplasm"/>
    <property type="evidence" value="ECO:0007669"/>
    <property type="project" value="TreeGrafter"/>
</dbReference>
<evidence type="ECO:0000256" key="1">
    <source>
        <dbReference type="ARBA" id="ARBA00001947"/>
    </source>
</evidence>
<evidence type="ECO:0000256" key="5">
    <source>
        <dbReference type="ARBA" id="ARBA00011881"/>
    </source>
</evidence>
<keyword evidence="7" id="KW-0479">Metal-binding</keyword>
<dbReference type="EMBL" id="ALAN01000217">
    <property type="protein sequence ID" value="ETI65872.1"/>
    <property type="molecule type" value="Genomic_DNA"/>
</dbReference>
<comment type="similarity">
    <text evidence="4">Belongs to the metallo-dependent hydrolases superfamily. Allantoinase family.</text>
</comment>
<dbReference type="NCBIfam" id="TIGR00857">
    <property type="entry name" value="pyrC_multi"/>
    <property type="match status" value="1"/>
</dbReference>
<dbReference type="EC" id="3.5.2.5" evidence="6"/>
<evidence type="ECO:0000256" key="6">
    <source>
        <dbReference type="ARBA" id="ARBA00012863"/>
    </source>
</evidence>
<dbReference type="InterPro" id="IPR006680">
    <property type="entry name" value="Amidohydro-rel"/>
</dbReference>
<dbReference type="PANTHER" id="PTHR43668">
    <property type="entry name" value="ALLANTOINASE"/>
    <property type="match status" value="1"/>
</dbReference>
<sequence>MTRIDLVIKNGTIVRSDGVFQVNIHVNNGKIVALTDYSYVPPCDELIDAQGLYVMTGVIEPHLHLRDPSINEREDFESGTKACAAGGITSIVEHPISNPSVHNVDNLKNRIEAVKHKAVVDYGFYGGAGFDNLDEMESLAEAGIMGFKTFLPASPPGRESEFKGLNAKDDGYLYRILENAAKTDIPALFHLEDNTLLNLFEGRIKAKGRLDPMAHIDSRPEICEIVAVAKLLAMAEDTGAKVQLVHMSTDRAVALAKYYRTLGVSISIETCPQYLVLDSSDMDRCGAFAKMNPPLRSKKTQERLWKYVLDGTIDMVVSDHSPFLLEEKERGNENIFDCPPGHPGLDTLLPLMLNEVSKGKLRLEQLSALMAENVARIYRMKQKGKIEIGKDADFVFIDMNQEWVIRAQDMYTKSKGTAKLFEGFVIKGKPVRTILRGTTIMKNGEVMGKPGEGKLLTPSK</sequence>
<evidence type="ECO:0000313" key="11">
    <source>
        <dbReference type="EMBL" id="ETI65872.1"/>
    </source>
</evidence>
<comment type="caution">
    <text evidence="11">The sequence shown here is derived from an EMBL/GenBank/DDBJ whole genome shotgun (WGS) entry which is preliminary data.</text>
</comment>
<dbReference type="GO" id="GO:0006145">
    <property type="term" value="P:purine nucleobase catabolic process"/>
    <property type="evidence" value="ECO:0007669"/>
    <property type="project" value="TreeGrafter"/>
</dbReference>
<accession>A0AB94IFI4</accession>
<dbReference type="NCBIfam" id="TIGR03178">
    <property type="entry name" value="allantoinase"/>
    <property type="match status" value="1"/>
</dbReference>
<dbReference type="SUPFAM" id="SSF51556">
    <property type="entry name" value="Metallo-dependent hydrolases"/>
    <property type="match status" value="1"/>
</dbReference>
<dbReference type="GO" id="GO:0004038">
    <property type="term" value="F:allantoinase activity"/>
    <property type="evidence" value="ECO:0007669"/>
    <property type="project" value="UniProtKB-EC"/>
</dbReference>
<reference evidence="11 12" key="1">
    <citation type="journal article" date="2014" name="Environ. Microbiol.">
        <title>The nitrate-ammonifying and nosZ-carrying bacterium Bacillus vireti is a potent source and sink for nitric and nitrous oxide under high nitrate conditions.</title>
        <authorList>
            <person name="Mania D."/>
            <person name="Heylen K."/>
            <person name="van Spanning R.J."/>
            <person name="Frostegard A."/>
        </authorList>
    </citation>
    <scope>NUCLEOTIDE SEQUENCE [LARGE SCALE GENOMIC DNA]</scope>
    <source>
        <strain evidence="11 12">LMG 21834</strain>
    </source>
</reference>
<evidence type="ECO:0000256" key="3">
    <source>
        <dbReference type="ARBA" id="ARBA00008829"/>
    </source>
</evidence>
<evidence type="ECO:0000256" key="4">
    <source>
        <dbReference type="ARBA" id="ARBA00010368"/>
    </source>
</evidence>
<dbReference type="InterPro" id="IPR017593">
    <property type="entry name" value="Allantoinase"/>
</dbReference>
<evidence type="ECO:0000313" key="12">
    <source>
        <dbReference type="Proteomes" id="UP000018877"/>
    </source>
</evidence>
<keyword evidence="8" id="KW-0378">Hydrolase</keyword>
<dbReference type="Gene3D" id="3.20.20.140">
    <property type="entry name" value="Metal-dependent hydrolases"/>
    <property type="match status" value="1"/>
</dbReference>
<dbReference type="Proteomes" id="UP000018877">
    <property type="component" value="Unassembled WGS sequence"/>
</dbReference>
<dbReference type="PANTHER" id="PTHR43668:SF2">
    <property type="entry name" value="ALLANTOINASE"/>
    <property type="match status" value="1"/>
</dbReference>
<keyword evidence="12" id="KW-1185">Reference proteome</keyword>
<dbReference type="GO" id="GO:0008270">
    <property type="term" value="F:zinc ion binding"/>
    <property type="evidence" value="ECO:0007669"/>
    <property type="project" value="InterPro"/>
</dbReference>
<evidence type="ECO:0000256" key="9">
    <source>
        <dbReference type="ARBA" id="ARBA00022833"/>
    </source>
</evidence>
<gene>
    <name evidence="11" type="ORF">BAVI_25439</name>
</gene>
<dbReference type="AlphaFoldDB" id="A0AB94IFI4"/>
<feature type="domain" description="Amidohydrolase-related" evidence="10">
    <location>
        <begin position="53"/>
        <end position="431"/>
    </location>
</feature>
<dbReference type="GO" id="GO:0050897">
    <property type="term" value="F:cobalt ion binding"/>
    <property type="evidence" value="ECO:0007669"/>
    <property type="project" value="InterPro"/>
</dbReference>
<evidence type="ECO:0000256" key="2">
    <source>
        <dbReference type="ARBA" id="ARBA00004968"/>
    </source>
</evidence>
<comment type="subunit">
    <text evidence="5">Homotetramer.</text>
</comment>
<dbReference type="InterPro" id="IPR011059">
    <property type="entry name" value="Metal-dep_hydrolase_composite"/>
</dbReference>
<comment type="cofactor">
    <cofactor evidence="1">
        <name>Zn(2+)</name>
        <dbReference type="ChEBI" id="CHEBI:29105"/>
    </cofactor>
</comment>
<dbReference type="InterPro" id="IPR050138">
    <property type="entry name" value="DHOase/Allantoinase_Hydrolase"/>
</dbReference>
<comment type="similarity">
    <text evidence="3">Belongs to the metallo-dependent hydrolases superfamily. Hydantoinase/dihydropyrimidinase family.</text>
</comment>
<organism evidence="11 12">
    <name type="scientific">Neobacillus vireti LMG 21834</name>
    <dbReference type="NCBI Taxonomy" id="1131730"/>
    <lineage>
        <taxon>Bacteria</taxon>
        <taxon>Bacillati</taxon>
        <taxon>Bacillota</taxon>
        <taxon>Bacilli</taxon>
        <taxon>Bacillales</taxon>
        <taxon>Bacillaceae</taxon>
        <taxon>Neobacillus</taxon>
    </lineage>
</organism>
<proteinExistence type="inferred from homology"/>
<dbReference type="Pfam" id="PF01979">
    <property type="entry name" value="Amidohydro_1"/>
    <property type="match status" value="1"/>
</dbReference>
<dbReference type="SUPFAM" id="SSF51338">
    <property type="entry name" value="Composite domain of metallo-dependent hydrolases"/>
    <property type="match status" value="1"/>
</dbReference>
<keyword evidence="9" id="KW-0862">Zinc</keyword>
<dbReference type="RefSeq" id="WP_024031240.1">
    <property type="nucleotide sequence ID" value="NZ_ALAN01000217.1"/>
</dbReference>
<comment type="pathway">
    <text evidence="2">Nitrogen metabolism; (S)-allantoin degradation; allantoate from (S)-allantoin: step 1/1.</text>
</comment>
<evidence type="ECO:0000256" key="7">
    <source>
        <dbReference type="ARBA" id="ARBA00022723"/>
    </source>
</evidence>
<dbReference type="InterPro" id="IPR032466">
    <property type="entry name" value="Metal_Hydrolase"/>
</dbReference>
<protein>
    <recommendedName>
        <fullName evidence="6">allantoinase</fullName>
        <ecNumber evidence="6">3.5.2.5</ecNumber>
    </recommendedName>
</protein>
<dbReference type="FunFam" id="3.20.20.140:FF:000174">
    <property type="entry name" value="Dihydropyrimidinase-related protein 2"/>
    <property type="match status" value="1"/>
</dbReference>